<dbReference type="STRING" id="7719.ENSCINP00000025134"/>
<keyword evidence="2" id="KW-1185">Reference proteome</keyword>
<proteinExistence type="predicted"/>
<dbReference type="Proteomes" id="UP000008144">
    <property type="component" value="Chromosome 1"/>
</dbReference>
<reference evidence="1" key="3">
    <citation type="submission" date="2025-08" db="UniProtKB">
        <authorList>
            <consortium name="Ensembl"/>
        </authorList>
    </citation>
    <scope>IDENTIFICATION</scope>
</reference>
<dbReference type="Ensembl" id="ENSCINT00000025380.2">
    <property type="protein sequence ID" value="ENSCINP00000025134.2"/>
    <property type="gene ID" value="ENSCING00000013762.2"/>
</dbReference>
<dbReference type="InterPro" id="IPR036397">
    <property type="entry name" value="RNaseH_sf"/>
</dbReference>
<dbReference type="HOGENOM" id="CLU_958224_0_0_1"/>
<accession>F6RK78</accession>
<dbReference type="OMA" id="HIWANET"/>
<dbReference type="GO" id="GO:0003887">
    <property type="term" value="F:DNA-directed DNA polymerase activity"/>
    <property type="evidence" value="ECO:0007669"/>
    <property type="project" value="InterPro"/>
</dbReference>
<evidence type="ECO:0000313" key="1">
    <source>
        <dbReference type="Ensembl" id="ENSCINP00000025134.2"/>
    </source>
</evidence>
<dbReference type="GO" id="GO:0006261">
    <property type="term" value="P:DNA-templated DNA replication"/>
    <property type="evidence" value="ECO:0007669"/>
    <property type="project" value="InterPro"/>
</dbReference>
<reference evidence="2" key="1">
    <citation type="journal article" date="2002" name="Science">
        <title>The draft genome of Ciona intestinalis: insights into chordate and vertebrate origins.</title>
        <authorList>
            <person name="Dehal P."/>
            <person name="Satou Y."/>
            <person name="Campbell R.K."/>
            <person name="Chapman J."/>
            <person name="Degnan B."/>
            <person name="De Tomaso A."/>
            <person name="Davidson B."/>
            <person name="Di Gregorio A."/>
            <person name="Gelpke M."/>
            <person name="Goodstein D.M."/>
            <person name="Harafuji N."/>
            <person name="Hastings K.E."/>
            <person name="Ho I."/>
            <person name="Hotta K."/>
            <person name="Huang W."/>
            <person name="Kawashima T."/>
            <person name="Lemaire P."/>
            <person name="Martinez D."/>
            <person name="Meinertzhagen I.A."/>
            <person name="Necula S."/>
            <person name="Nonaka M."/>
            <person name="Putnam N."/>
            <person name="Rash S."/>
            <person name="Saiga H."/>
            <person name="Satake M."/>
            <person name="Terry A."/>
            <person name="Yamada L."/>
            <person name="Wang H.G."/>
            <person name="Awazu S."/>
            <person name="Azumi K."/>
            <person name="Boore J."/>
            <person name="Branno M."/>
            <person name="Chin-Bow S."/>
            <person name="DeSantis R."/>
            <person name="Doyle S."/>
            <person name="Francino P."/>
            <person name="Keys D.N."/>
            <person name="Haga S."/>
            <person name="Hayashi H."/>
            <person name="Hino K."/>
            <person name="Imai K.S."/>
            <person name="Inaba K."/>
            <person name="Kano S."/>
            <person name="Kobayashi K."/>
            <person name="Kobayashi M."/>
            <person name="Lee B.I."/>
            <person name="Makabe K.W."/>
            <person name="Manohar C."/>
            <person name="Matassi G."/>
            <person name="Medina M."/>
            <person name="Mochizuki Y."/>
            <person name="Mount S."/>
            <person name="Morishita T."/>
            <person name="Miura S."/>
            <person name="Nakayama A."/>
            <person name="Nishizaka S."/>
            <person name="Nomoto H."/>
            <person name="Ohta F."/>
            <person name="Oishi K."/>
            <person name="Rigoutsos I."/>
            <person name="Sano M."/>
            <person name="Sasaki A."/>
            <person name="Sasakura Y."/>
            <person name="Shoguchi E."/>
            <person name="Shin-i T."/>
            <person name="Spagnuolo A."/>
            <person name="Stainier D."/>
            <person name="Suzuki M.M."/>
            <person name="Tassy O."/>
            <person name="Takatori N."/>
            <person name="Tokuoka M."/>
            <person name="Yagi K."/>
            <person name="Yoshizaki F."/>
            <person name="Wada S."/>
            <person name="Zhang C."/>
            <person name="Hyatt P.D."/>
            <person name="Larimer F."/>
            <person name="Detter C."/>
            <person name="Doggett N."/>
            <person name="Glavina T."/>
            <person name="Hawkins T."/>
            <person name="Richardson P."/>
            <person name="Lucas S."/>
            <person name="Kohara Y."/>
            <person name="Levine M."/>
            <person name="Satoh N."/>
            <person name="Rokhsar D.S."/>
        </authorList>
    </citation>
    <scope>NUCLEOTIDE SEQUENCE [LARGE SCALE GENOMIC DNA]</scope>
</reference>
<reference evidence="1" key="4">
    <citation type="submission" date="2025-09" db="UniProtKB">
        <authorList>
            <consortium name="Ensembl"/>
        </authorList>
    </citation>
    <scope>IDENTIFICATION</scope>
</reference>
<sequence length="291" mass="33911">MSLDLFQTSFNDSVDQQKASPDMQVRKPKIPSWYTNIELKPGEKYKVFNIDHEKLSDFFHIWANETKFAFSVNVQTCTSEKDPKLVGLSLCWSPTVVYYLDIQILKTRHPSVIEDIQNIFESFDEDVIQIAFCIKDQFKWMLNSGVHGVTTSNNWQDPMIASWLMDPDNIKQGLFSLVEHYCSEHLYLFQDTKYDWDVNRPSYTSVSSEKVCCVESIASYILMLQLEEQLSGMNMWQHFTGVEMPHMYCVALLELNGIEVDNSLLKRYRLELHSASLALQEKAWKILGRKF</sequence>
<dbReference type="Gene3D" id="3.30.420.10">
    <property type="entry name" value="Ribonuclease H-like superfamily/Ribonuclease H"/>
    <property type="match status" value="1"/>
</dbReference>
<dbReference type="GO" id="GO:0003676">
    <property type="term" value="F:nucleic acid binding"/>
    <property type="evidence" value="ECO:0007669"/>
    <property type="project" value="InterPro"/>
</dbReference>
<dbReference type="EMBL" id="EAAA01000091">
    <property type="status" value="NOT_ANNOTATED_CDS"/>
    <property type="molecule type" value="Genomic_DNA"/>
</dbReference>
<evidence type="ECO:0000313" key="2">
    <source>
        <dbReference type="Proteomes" id="UP000008144"/>
    </source>
</evidence>
<dbReference type="AlphaFoldDB" id="F6RK78"/>
<dbReference type="PANTHER" id="PTHR10133">
    <property type="entry name" value="DNA POLYMERASE I"/>
    <property type="match status" value="1"/>
</dbReference>
<dbReference type="SUPFAM" id="SSF53098">
    <property type="entry name" value="Ribonuclease H-like"/>
    <property type="match status" value="1"/>
</dbReference>
<dbReference type="InterPro" id="IPR012337">
    <property type="entry name" value="RNaseH-like_sf"/>
</dbReference>
<dbReference type="PANTHER" id="PTHR10133:SF62">
    <property type="entry name" value="DNA POLYMERASE THETA"/>
    <property type="match status" value="1"/>
</dbReference>
<dbReference type="InterPro" id="IPR002298">
    <property type="entry name" value="DNA_polymerase_A"/>
</dbReference>
<name>F6RK78_CIOIN</name>
<protein>
    <submittedName>
        <fullName evidence="1">Uncharacterized protein</fullName>
    </submittedName>
</protein>
<reference evidence="1" key="2">
    <citation type="journal article" date="2008" name="Genome Biol.">
        <title>Improved genome assembly and evidence-based global gene model set for the chordate Ciona intestinalis: new insight into intron and operon populations.</title>
        <authorList>
            <person name="Satou Y."/>
            <person name="Mineta K."/>
            <person name="Ogasawara M."/>
            <person name="Sasakura Y."/>
            <person name="Shoguchi E."/>
            <person name="Ueno K."/>
            <person name="Yamada L."/>
            <person name="Matsumoto J."/>
            <person name="Wasserscheid J."/>
            <person name="Dewar K."/>
            <person name="Wiley G.B."/>
            <person name="Macmil S.L."/>
            <person name="Roe B.A."/>
            <person name="Zeller R.W."/>
            <person name="Hastings K.E."/>
            <person name="Lemaire P."/>
            <person name="Lindquist E."/>
            <person name="Endo T."/>
            <person name="Hotta K."/>
            <person name="Inaba K."/>
        </authorList>
    </citation>
    <scope>NUCLEOTIDE SEQUENCE [LARGE SCALE GENOMIC DNA]</scope>
    <source>
        <strain evidence="1">wild type</strain>
    </source>
</reference>
<organism evidence="1 2">
    <name type="scientific">Ciona intestinalis</name>
    <name type="common">Transparent sea squirt</name>
    <name type="synonym">Ascidia intestinalis</name>
    <dbReference type="NCBI Taxonomy" id="7719"/>
    <lineage>
        <taxon>Eukaryota</taxon>
        <taxon>Metazoa</taxon>
        <taxon>Chordata</taxon>
        <taxon>Tunicata</taxon>
        <taxon>Ascidiacea</taxon>
        <taxon>Phlebobranchia</taxon>
        <taxon>Cionidae</taxon>
        <taxon>Ciona</taxon>
    </lineage>
</organism>
<dbReference type="InParanoid" id="F6RK78"/>